<dbReference type="PROSITE" id="PS00217">
    <property type="entry name" value="SUGAR_TRANSPORT_2"/>
    <property type="match status" value="1"/>
</dbReference>
<feature type="transmembrane region" description="Helical" evidence="10">
    <location>
        <begin position="350"/>
        <end position="375"/>
    </location>
</feature>
<evidence type="ECO:0000256" key="8">
    <source>
        <dbReference type="ARBA" id="ARBA00023180"/>
    </source>
</evidence>
<feature type="transmembrane region" description="Helical" evidence="10">
    <location>
        <begin position="113"/>
        <end position="134"/>
    </location>
</feature>
<dbReference type="InterPro" id="IPR050549">
    <property type="entry name" value="MFS_Trehalose_Transporter"/>
</dbReference>
<dbReference type="Pfam" id="PF00083">
    <property type="entry name" value="Sugar_tr"/>
    <property type="match status" value="1"/>
</dbReference>
<evidence type="ECO:0000313" key="12">
    <source>
        <dbReference type="EMBL" id="KAK4873304.1"/>
    </source>
</evidence>
<keyword evidence="4" id="KW-0762">Sugar transport</keyword>
<dbReference type="GO" id="GO:0005886">
    <property type="term" value="C:plasma membrane"/>
    <property type="evidence" value="ECO:0007669"/>
    <property type="project" value="UniProtKB-SubCell"/>
</dbReference>
<dbReference type="InterPro" id="IPR003663">
    <property type="entry name" value="Sugar/inositol_transpt"/>
</dbReference>
<evidence type="ECO:0000256" key="7">
    <source>
        <dbReference type="ARBA" id="ARBA00023136"/>
    </source>
</evidence>
<reference evidence="13" key="1">
    <citation type="submission" date="2023-01" db="EMBL/GenBank/DDBJ databases">
        <title>Key to firefly adult light organ development and bioluminescence: homeobox transcription factors regulate luciferase expression and transportation to peroxisome.</title>
        <authorList>
            <person name="Fu X."/>
        </authorList>
    </citation>
    <scope>NUCLEOTIDE SEQUENCE [LARGE SCALE GENOMIC DNA]</scope>
</reference>
<evidence type="ECO:0000256" key="4">
    <source>
        <dbReference type="ARBA" id="ARBA00022597"/>
    </source>
</evidence>
<feature type="transmembrane region" description="Helical" evidence="10">
    <location>
        <begin position="146"/>
        <end position="168"/>
    </location>
</feature>
<dbReference type="InterPro" id="IPR020846">
    <property type="entry name" value="MFS_dom"/>
</dbReference>
<keyword evidence="3" id="KW-1003">Cell membrane</keyword>
<keyword evidence="13" id="KW-1185">Reference proteome</keyword>
<dbReference type="InterPro" id="IPR036259">
    <property type="entry name" value="MFS_trans_sf"/>
</dbReference>
<dbReference type="SUPFAM" id="SSF103473">
    <property type="entry name" value="MFS general substrate transporter"/>
    <property type="match status" value="1"/>
</dbReference>
<keyword evidence="5 10" id="KW-0812">Transmembrane</keyword>
<keyword evidence="8" id="KW-0325">Glycoprotein</keyword>
<dbReference type="Proteomes" id="UP001353858">
    <property type="component" value="Unassembled WGS sequence"/>
</dbReference>
<dbReference type="AlphaFoldDB" id="A0AAN7PPI5"/>
<evidence type="ECO:0000313" key="13">
    <source>
        <dbReference type="Proteomes" id="UP001353858"/>
    </source>
</evidence>
<protein>
    <recommendedName>
        <fullName evidence="11">Major facilitator superfamily (MFS) profile domain-containing protein</fullName>
    </recommendedName>
</protein>
<feature type="transmembrane region" description="Helical" evidence="10">
    <location>
        <begin position="285"/>
        <end position="309"/>
    </location>
</feature>
<keyword evidence="6 10" id="KW-1133">Transmembrane helix</keyword>
<gene>
    <name evidence="12" type="ORF">RN001_015333</name>
</gene>
<dbReference type="InterPro" id="IPR005829">
    <property type="entry name" value="Sugar_transporter_CS"/>
</dbReference>
<evidence type="ECO:0000256" key="3">
    <source>
        <dbReference type="ARBA" id="ARBA00022475"/>
    </source>
</evidence>
<feature type="transmembrane region" description="Helical" evidence="10">
    <location>
        <begin position="252"/>
        <end position="273"/>
    </location>
</feature>
<dbReference type="PROSITE" id="PS50850">
    <property type="entry name" value="MFS"/>
    <property type="match status" value="1"/>
</dbReference>
<dbReference type="InterPro" id="IPR005828">
    <property type="entry name" value="MFS_sugar_transport-like"/>
</dbReference>
<dbReference type="Gene3D" id="1.20.1250.20">
    <property type="entry name" value="MFS general substrate transporter like domains"/>
    <property type="match status" value="1"/>
</dbReference>
<evidence type="ECO:0000256" key="2">
    <source>
        <dbReference type="ARBA" id="ARBA00022448"/>
    </source>
</evidence>
<proteinExistence type="inferred from homology"/>
<evidence type="ECO:0000256" key="10">
    <source>
        <dbReference type="SAM" id="Phobius"/>
    </source>
</evidence>
<feature type="transmembrane region" description="Helical" evidence="10">
    <location>
        <begin position="387"/>
        <end position="408"/>
    </location>
</feature>
<feature type="transmembrane region" description="Helical" evidence="10">
    <location>
        <begin position="87"/>
        <end position="107"/>
    </location>
</feature>
<dbReference type="PROSITE" id="PS00216">
    <property type="entry name" value="SUGAR_TRANSPORT_1"/>
    <property type="match status" value="2"/>
</dbReference>
<dbReference type="PANTHER" id="PTHR48021">
    <property type="match status" value="1"/>
</dbReference>
<evidence type="ECO:0000256" key="1">
    <source>
        <dbReference type="ARBA" id="ARBA00004651"/>
    </source>
</evidence>
<sequence length="457" mass="51404">MEREWNFLMNKKRLYQYAASFSAMLITTCSGLHFGWTSPYMPVLLRKDSPIPMTNEQSSWVAVIYLIGGPCGATITGLTLDVFGRKSLLIASSLFFLISWLLLAFAHNLPGLLIARFIAGFSDGLIFATNPIYLAEIVEKQIRGCICSFIAIVYLIGILLINVMGNYLSIQQSSLVSATLPILFFMIFVWMPESPNYLLMKGDYDKAKKCLTLLRPVNEVNKELEDIAESIEEDASVKFPHLFTSKIYRKSLLVVIGLRGGQQLSGIVAFNFYAQTLFEETSDVISPLTSVIILYSVQILFSIASSLFVDKLGRRPLLIVSMLIVAIALLVEGAFFYLRDNSHVDVRHLGWLPIGGLFVFMASFSIGMQVIPLFIIGEIFPINIRAYGSAFSDVYYFLFAFIASKFFQVTKDEYGLYVPFFTFSVCSMLGLIVIVKFVPETKNKTLHEIQLELKNMK</sequence>
<organism evidence="12 13">
    <name type="scientific">Aquatica leii</name>
    <dbReference type="NCBI Taxonomy" id="1421715"/>
    <lineage>
        <taxon>Eukaryota</taxon>
        <taxon>Metazoa</taxon>
        <taxon>Ecdysozoa</taxon>
        <taxon>Arthropoda</taxon>
        <taxon>Hexapoda</taxon>
        <taxon>Insecta</taxon>
        <taxon>Pterygota</taxon>
        <taxon>Neoptera</taxon>
        <taxon>Endopterygota</taxon>
        <taxon>Coleoptera</taxon>
        <taxon>Polyphaga</taxon>
        <taxon>Elateriformia</taxon>
        <taxon>Elateroidea</taxon>
        <taxon>Lampyridae</taxon>
        <taxon>Luciolinae</taxon>
        <taxon>Aquatica</taxon>
    </lineage>
</organism>
<feature type="transmembrane region" description="Helical" evidence="10">
    <location>
        <begin position="414"/>
        <end position="435"/>
    </location>
</feature>
<dbReference type="EMBL" id="JARPUR010000007">
    <property type="protein sequence ID" value="KAK4873304.1"/>
    <property type="molecule type" value="Genomic_DNA"/>
</dbReference>
<comment type="similarity">
    <text evidence="9">Belongs to the major facilitator superfamily. Sugar transporter (TC 2.A.1.1) family.</text>
</comment>
<keyword evidence="2 9" id="KW-0813">Transport</keyword>
<feature type="transmembrane region" description="Helical" evidence="10">
    <location>
        <begin position="174"/>
        <end position="191"/>
    </location>
</feature>
<dbReference type="GO" id="GO:0022857">
    <property type="term" value="F:transmembrane transporter activity"/>
    <property type="evidence" value="ECO:0007669"/>
    <property type="project" value="InterPro"/>
</dbReference>
<comment type="caution">
    <text evidence="12">The sequence shown here is derived from an EMBL/GenBank/DDBJ whole genome shotgun (WGS) entry which is preliminary data.</text>
</comment>
<keyword evidence="7 10" id="KW-0472">Membrane</keyword>
<name>A0AAN7PPI5_9COLE</name>
<evidence type="ECO:0000256" key="5">
    <source>
        <dbReference type="ARBA" id="ARBA00022692"/>
    </source>
</evidence>
<dbReference type="PANTHER" id="PTHR48021:SF46">
    <property type="entry name" value="MAJOR FACILITATOR SUPERFAMILY (MFS) PROFILE DOMAIN-CONTAINING PROTEIN"/>
    <property type="match status" value="1"/>
</dbReference>
<evidence type="ECO:0000259" key="11">
    <source>
        <dbReference type="PROSITE" id="PS50850"/>
    </source>
</evidence>
<dbReference type="PRINTS" id="PR00171">
    <property type="entry name" value="SUGRTRNSPORT"/>
</dbReference>
<dbReference type="FunFam" id="1.20.1250.20:FF:000218">
    <property type="entry name" value="facilitated trehalose transporter Tret1"/>
    <property type="match status" value="1"/>
</dbReference>
<dbReference type="NCBIfam" id="TIGR00879">
    <property type="entry name" value="SP"/>
    <property type="match status" value="1"/>
</dbReference>
<comment type="subcellular location">
    <subcellularLocation>
        <location evidence="1">Cell membrane</location>
        <topology evidence="1">Multi-pass membrane protein</topology>
    </subcellularLocation>
</comment>
<accession>A0AAN7PPI5</accession>
<evidence type="ECO:0000256" key="9">
    <source>
        <dbReference type="RuleBase" id="RU003346"/>
    </source>
</evidence>
<feature type="transmembrane region" description="Helical" evidence="10">
    <location>
        <begin position="316"/>
        <end position="338"/>
    </location>
</feature>
<evidence type="ECO:0000256" key="6">
    <source>
        <dbReference type="ARBA" id="ARBA00022989"/>
    </source>
</evidence>
<feature type="transmembrane region" description="Helical" evidence="10">
    <location>
        <begin position="60"/>
        <end position="80"/>
    </location>
</feature>
<feature type="domain" description="Major facilitator superfamily (MFS) profile" evidence="11">
    <location>
        <begin position="19"/>
        <end position="442"/>
    </location>
</feature>
<feature type="transmembrane region" description="Helical" evidence="10">
    <location>
        <begin position="21"/>
        <end position="40"/>
    </location>
</feature>